<organism evidence="3 4">
    <name type="scientific">Modicella reniformis</name>
    <dbReference type="NCBI Taxonomy" id="1440133"/>
    <lineage>
        <taxon>Eukaryota</taxon>
        <taxon>Fungi</taxon>
        <taxon>Fungi incertae sedis</taxon>
        <taxon>Mucoromycota</taxon>
        <taxon>Mortierellomycotina</taxon>
        <taxon>Mortierellomycetes</taxon>
        <taxon>Mortierellales</taxon>
        <taxon>Mortierellaceae</taxon>
        <taxon>Modicella</taxon>
    </lineage>
</organism>
<dbReference type="EMBL" id="JAAAHW010000347">
    <property type="protein sequence ID" value="KAG0003471.1"/>
    <property type="molecule type" value="Genomic_DNA"/>
</dbReference>
<dbReference type="Proteomes" id="UP000749646">
    <property type="component" value="Unassembled WGS sequence"/>
</dbReference>
<gene>
    <name evidence="3" type="ORF">BGZ65_001666</name>
</gene>
<dbReference type="InterPro" id="IPR056251">
    <property type="entry name" value="Arm_rpt_dom"/>
</dbReference>
<keyword evidence="4" id="KW-1185">Reference proteome</keyword>
<accession>A0A9P6MIP2</accession>
<sequence length="630" mass="71107">MYSSHFVRNGEASRDFRLLVDFYRTTRSPTCVQLCNRSKNQLLQNKEKLYNRSKNQLLQNKENEVLTLFLTLIYAFYKHLQHLKTESETELETAQFSRPSIKREILNIPNRRIESDYPNSSTEESMESDYPNSSTEEPMGIISSSRDTLSPHQSLKLAKIHLENVNRVADNDIALVLCRNTEVLLRDAKRDEHEAMRDGVATAYISLGEILESRGYRTEAQASYKEAEKLGNTEPSVEGTLNSAVDSMAEKPPHKRPRNVAVVPHHIFPDNIRPPTITSKLPEADERLENTSQLAYCLSILPYRLLDETLEPIARNWLQAVENDSDEQERLELLATDVIRVFKNDEHKDANAVCEVVCLSPALEKDAYRGLLAQFYDGIAQSDLVHVHKLDGLAQLIQGADAGYLEADDLVKILRLLSKRLNDTRRSSKQMYQLTVAVSRVLDAMADTKVNGLDRQKLHEPLSSYLSKIKDSSDPYLVYQAAYAFQALQCIPDNEIPWQATLRRTGKVIQGMPGLLNAVKSLDLNKFIDGLEDIQQSSAGVFETVKTVYEGVSSFEDSGQSLLDCLKEGLSFGRKCVWYQALRGADVLICHGEFASFKKLVCEAACRLDPAFQLGVCQRLGDVAANPRWD</sequence>
<feature type="domain" description="Arm-like repeat" evidence="2">
    <location>
        <begin position="318"/>
        <end position="623"/>
    </location>
</feature>
<evidence type="ECO:0000256" key="1">
    <source>
        <dbReference type="SAM" id="MobiDB-lite"/>
    </source>
</evidence>
<feature type="region of interest" description="Disordered" evidence="1">
    <location>
        <begin position="112"/>
        <end position="147"/>
    </location>
</feature>
<dbReference type="Pfam" id="PF23948">
    <property type="entry name" value="ARM_5"/>
    <property type="match status" value="1"/>
</dbReference>
<dbReference type="OrthoDB" id="4207253at2759"/>
<protein>
    <recommendedName>
        <fullName evidence="2">Arm-like repeat domain-containing protein</fullName>
    </recommendedName>
</protein>
<proteinExistence type="predicted"/>
<feature type="compositionally biased region" description="Polar residues" evidence="1">
    <location>
        <begin position="130"/>
        <end position="147"/>
    </location>
</feature>
<evidence type="ECO:0000313" key="3">
    <source>
        <dbReference type="EMBL" id="KAG0003471.1"/>
    </source>
</evidence>
<feature type="non-terminal residue" evidence="3">
    <location>
        <position position="630"/>
    </location>
</feature>
<dbReference type="AlphaFoldDB" id="A0A9P6MIP2"/>
<name>A0A9P6MIP2_9FUNG</name>
<reference evidence="3" key="1">
    <citation type="journal article" date="2020" name="Fungal Divers.">
        <title>Resolving the Mortierellaceae phylogeny through synthesis of multi-gene phylogenetics and phylogenomics.</title>
        <authorList>
            <person name="Vandepol N."/>
            <person name="Liber J."/>
            <person name="Desiro A."/>
            <person name="Na H."/>
            <person name="Kennedy M."/>
            <person name="Barry K."/>
            <person name="Grigoriev I.V."/>
            <person name="Miller A.N."/>
            <person name="O'Donnell K."/>
            <person name="Stajich J.E."/>
            <person name="Bonito G."/>
        </authorList>
    </citation>
    <scope>NUCLEOTIDE SEQUENCE</scope>
    <source>
        <strain evidence="3">MES-2147</strain>
    </source>
</reference>
<comment type="caution">
    <text evidence="3">The sequence shown here is derived from an EMBL/GenBank/DDBJ whole genome shotgun (WGS) entry which is preliminary data.</text>
</comment>
<evidence type="ECO:0000313" key="4">
    <source>
        <dbReference type="Proteomes" id="UP000749646"/>
    </source>
</evidence>
<evidence type="ECO:0000259" key="2">
    <source>
        <dbReference type="Pfam" id="PF23948"/>
    </source>
</evidence>